<proteinExistence type="predicted"/>
<organism evidence="1 2">
    <name type="scientific">Cetraspora pellucida</name>
    <dbReference type="NCBI Taxonomy" id="1433469"/>
    <lineage>
        <taxon>Eukaryota</taxon>
        <taxon>Fungi</taxon>
        <taxon>Fungi incertae sedis</taxon>
        <taxon>Mucoromycota</taxon>
        <taxon>Glomeromycotina</taxon>
        <taxon>Glomeromycetes</taxon>
        <taxon>Diversisporales</taxon>
        <taxon>Gigasporaceae</taxon>
        <taxon>Cetraspora</taxon>
    </lineage>
</organism>
<dbReference type="Proteomes" id="UP000789366">
    <property type="component" value="Unassembled WGS sequence"/>
</dbReference>
<dbReference type="EMBL" id="CAJVPW010037001">
    <property type="protein sequence ID" value="CAG8738914.1"/>
    <property type="molecule type" value="Genomic_DNA"/>
</dbReference>
<accession>A0ACA9Q7E1</accession>
<comment type="caution">
    <text evidence="1">The sequence shown here is derived from an EMBL/GenBank/DDBJ whole genome shotgun (WGS) entry which is preliminary data.</text>
</comment>
<gene>
    <name evidence="1" type="ORF">SPELUC_LOCUS13643</name>
</gene>
<keyword evidence="2" id="KW-1185">Reference proteome</keyword>
<feature type="non-terminal residue" evidence="1">
    <location>
        <position position="472"/>
    </location>
</feature>
<evidence type="ECO:0000313" key="2">
    <source>
        <dbReference type="Proteomes" id="UP000789366"/>
    </source>
</evidence>
<sequence length="472" mass="55393">NTNDLKIIKGRFNQLAKILTIPLDSGSGYYWEIRKIWLKSHKKKFIGSATVYISCTMRDDRAWIKPNNQIPKRHSEARAPINRYNCAGKIKLTIVPENKYVLVQGNHKIAHENPIYRRVVFPISAKEWIQNNILLYNLRSTEVYRRLCTDKLINPEIHTAEQVYYWISVLNRETYIKNQENSLLSAKLYLEQPNFNKRFKVLNYLENDFIRALGFLTPLFKLININEATEIIVDSTFKTNQERFELFVVNLNCSGYGMPIAYLYLTTLNSSEEARHNPKNFINTRVGVIRMFFASLRQEGLLPVFILVDKDAGEISAAQEAWSLIANIQLCRWHVEQAIDKKIKEKKIKASTYSLNKALEAHHKFEFIDPSWVQSNTRSLCSDDLIKQLLELVKKHAIMHPLIPVTKESFMNSQEIYSEQLVPDFEIKLAQYNRNRIFPSWWYEFKADWIKAAKTEIQPNANERYYINVNSW</sequence>
<reference evidence="1" key="1">
    <citation type="submission" date="2021-06" db="EMBL/GenBank/DDBJ databases">
        <authorList>
            <person name="Kallberg Y."/>
            <person name="Tangrot J."/>
            <person name="Rosling A."/>
        </authorList>
    </citation>
    <scope>NUCLEOTIDE SEQUENCE</scope>
    <source>
        <strain evidence="1">28 12/20/2015</strain>
    </source>
</reference>
<protein>
    <submittedName>
        <fullName evidence="1">6402_t:CDS:1</fullName>
    </submittedName>
</protein>
<name>A0ACA9Q7E1_9GLOM</name>
<evidence type="ECO:0000313" key="1">
    <source>
        <dbReference type="EMBL" id="CAG8738914.1"/>
    </source>
</evidence>
<feature type="non-terminal residue" evidence="1">
    <location>
        <position position="1"/>
    </location>
</feature>